<dbReference type="Proteomes" id="UP001054945">
    <property type="component" value="Unassembled WGS sequence"/>
</dbReference>
<gene>
    <name evidence="1" type="ORF">CEXT_538841</name>
</gene>
<sequence>HQLLTEGWLRGDSNRTITTTGYTVHSRCNSLIELIGQSAIRCVFKRRRGAISERNCNCEVQWDDLNTSCIKLACLTNAREFDTRFSLSCVLDGKRKRGRPRVAWQRQKKENFMRCGFSGLGENHFQASDRGRGEVVWSWMFYVPEDTKNLLAHKTSS</sequence>
<keyword evidence="2" id="KW-1185">Reference proteome</keyword>
<comment type="caution">
    <text evidence="1">The sequence shown here is derived from an EMBL/GenBank/DDBJ whole genome shotgun (WGS) entry which is preliminary data.</text>
</comment>
<name>A0AAV4VNV8_CAEEX</name>
<evidence type="ECO:0000313" key="1">
    <source>
        <dbReference type="EMBL" id="GIY72040.1"/>
    </source>
</evidence>
<protein>
    <submittedName>
        <fullName evidence="1">Uncharacterized protein</fullName>
    </submittedName>
</protein>
<proteinExistence type="predicted"/>
<dbReference type="AlphaFoldDB" id="A0AAV4VNV8"/>
<evidence type="ECO:0000313" key="2">
    <source>
        <dbReference type="Proteomes" id="UP001054945"/>
    </source>
</evidence>
<accession>A0AAV4VNV8</accession>
<organism evidence="1 2">
    <name type="scientific">Caerostris extrusa</name>
    <name type="common">Bark spider</name>
    <name type="synonym">Caerostris bankana</name>
    <dbReference type="NCBI Taxonomy" id="172846"/>
    <lineage>
        <taxon>Eukaryota</taxon>
        <taxon>Metazoa</taxon>
        <taxon>Ecdysozoa</taxon>
        <taxon>Arthropoda</taxon>
        <taxon>Chelicerata</taxon>
        <taxon>Arachnida</taxon>
        <taxon>Araneae</taxon>
        <taxon>Araneomorphae</taxon>
        <taxon>Entelegynae</taxon>
        <taxon>Araneoidea</taxon>
        <taxon>Araneidae</taxon>
        <taxon>Caerostris</taxon>
    </lineage>
</organism>
<dbReference type="EMBL" id="BPLR01014890">
    <property type="protein sequence ID" value="GIY72040.1"/>
    <property type="molecule type" value="Genomic_DNA"/>
</dbReference>
<feature type="non-terminal residue" evidence="1">
    <location>
        <position position="1"/>
    </location>
</feature>
<reference evidence="1 2" key="1">
    <citation type="submission" date="2021-06" db="EMBL/GenBank/DDBJ databases">
        <title>Caerostris extrusa draft genome.</title>
        <authorList>
            <person name="Kono N."/>
            <person name="Arakawa K."/>
        </authorList>
    </citation>
    <scope>NUCLEOTIDE SEQUENCE [LARGE SCALE GENOMIC DNA]</scope>
</reference>